<protein>
    <submittedName>
        <fullName evidence="2">Uncharacterized protein</fullName>
    </submittedName>
</protein>
<sequence length="186" mass="20027">MRHIRYVLLLAFSIVMGTESIAWRGQTANIRDLRDQRSITNNPRILLENAAPSNSLAFDVPLASDQILSILAARALVGLINSQLPTILANHHSQNDNATTGDPATCNDTMSNLPNIQLYRGLPGVTYPTGLLLEGSLGITSAVSTDGIKGENAPNSFSTDTMPQEIEAMVDRLLMTLRTLGAAMLL</sequence>
<accession>A0ABQ6WVX3</accession>
<feature type="signal peptide" evidence="1">
    <location>
        <begin position="1"/>
        <end position="20"/>
    </location>
</feature>
<organism evidence="2 3">
    <name type="scientific">Aspergillus pseudocaelatus</name>
    <dbReference type="NCBI Taxonomy" id="1825620"/>
    <lineage>
        <taxon>Eukaryota</taxon>
        <taxon>Fungi</taxon>
        <taxon>Dikarya</taxon>
        <taxon>Ascomycota</taxon>
        <taxon>Pezizomycotina</taxon>
        <taxon>Eurotiomycetes</taxon>
        <taxon>Eurotiomycetidae</taxon>
        <taxon>Eurotiales</taxon>
        <taxon>Aspergillaceae</taxon>
        <taxon>Aspergillus</taxon>
        <taxon>Aspergillus subgen. Circumdati</taxon>
    </lineage>
</organism>
<keyword evidence="3" id="KW-1185">Reference proteome</keyword>
<evidence type="ECO:0000313" key="2">
    <source>
        <dbReference type="EMBL" id="KAE8421245.1"/>
    </source>
</evidence>
<dbReference type="Proteomes" id="UP000325395">
    <property type="component" value="Unassembled WGS sequence"/>
</dbReference>
<evidence type="ECO:0000313" key="3">
    <source>
        <dbReference type="Proteomes" id="UP000325395"/>
    </source>
</evidence>
<proteinExistence type="predicted"/>
<reference evidence="2 3" key="1">
    <citation type="submission" date="2019-04" db="EMBL/GenBank/DDBJ databases">
        <authorList>
            <consortium name="DOE Joint Genome Institute"/>
            <person name="Mondo S."/>
            <person name="Kjaerbolling I."/>
            <person name="Vesth T."/>
            <person name="Frisvad J.C."/>
            <person name="Nybo J.L."/>
            <person name="Theobald S."/>
            <person name="Kildgaard S."/>
            <person name="Isbrandt T."/>
            <person name="Kuo A."/>
            <person name="Sato A."/>
            <person name="Lyhne E.K."/>
            <person name="Kogle M.E."/>
            <person name="Wiebenga A."/>
            <person name="Kun R.S."/>
            <person name="Lubbers R.J."/>
            <person name="Makela M.R."/>
            <person name="Barry K."/>
            <person name="Chovatia M."/>
            <person name="Clum A."/>
            <person name="Daum C."/>
            <person name="Haridas S."/>
            <person name="He G."/>
            <person name="LaButti K."/>
            <person name="Lipzen A."/>
            <person name="Riley R."/>
            <person name="Salamov A."/>
            <person name="Simmons B.A."/>
            <person name="Magnuson J.K."/>
            <person name="Henrissat B."/>
            <person name="Mortensen U.H."/>
            <person name="Larsen T.O."/>
            <person name="Devries R.P."/>
            <person name="Grigoriev I.V."/>
            <person name="Machida M."/>
            <person name="Baker S.E."/>
            <person name="Andersen M.R."/>
            <person name="Cantor M.N."/>
            <person name="Hua S.X."/>
        </authorList>
    </citation>
    <scope>NUCLEOTIDE SEQUENCE [LARGE SCALE GENOMIC DNA]</scope>
    <source>
        <strain evidence="2 3">CBS 117616</strain>
    </source>
</reference>
<keyword evidence="1" id="KW-0732">Signal</keyword>
<dbReference type="EMBL" id="ML735702">
    <property type="protein sequence ID" value="KAE8421245.1"/>
    <property type="molecule type" value="Genomic_DNA"/>
</dbReference>
<evidence type="ECO:0000256" key="1">
    <source>
        <dbReference type="SAM" id="SignalP"/>
    </source>
</evidence>
<feature type="chain" id="PRO_5045987656" evidence="1">
    <location>
        <begin position="21"/>
        <end position="186"/>
    </location>
</feature>
<gene>
    <name evidence="2" type="ORF">BDV36DRAFT_292441</name>
</gene>
<name>A0ABQ6WVX3_9EURO</name>